<dbReference type="Proteomes" id="UP000001508">
    <property type="component" value="Chromosome"/>
</dbReference>
<dbReference type="GO" id="GO:0015977">
    <property type="term" value="P:carbon fixation"/>
    <property type="evidence" value="ECO:0007669"/>
    <property type="project" value="UniProtKB-UniRule"/>
</dbReference>
<organism evidence="14 15">
    <name type="scientific">Desulfurivibrio alkaliphilus (strain DSM 19089 / UNIQEM U267 / AHT2)</name>
    <dbReference type="NCBI Taxonomy" id="589865"/>
    <lineage>
        <taxon>Bacteria</taxon>
        <taxon>Pseudomonadati</taxon>
        <taxon>Thermodesulfobacteriota</taxon>
        <taxon>Desulfobulbia</taxon>
        <taxon>Desulfobulbales</taxon>
        <taxon>Desulfobulbaceae</taxon>
        <taxon>Desulfurivibrio</taxon>
    </lineage>
</organism>
<evidence type="ECO:0000256" key="3">
    <source>
        <dbReference type="ARBA" id="ARBA00008346"/>
    </source>
</evidence>
<dbReference type="AlphaFoldDB" id="D6Z461"/>
<keyword evidence="6 10" id="KW-0460">Magnesium</keyword>
<dbReference type="FunCoup" id="D6Z461">
    <property type="interactions" value="278"/>
</dbReference>
<feature type="active site" evidence="10 12">
    <location>
        <position position="599"/>
    </location>
</feature>
<name>D6Z461_DESAT</name>
<dbReference type="PROSITE" id="PS00393">
    <property type="entry name" value="PEPCASE_2"/>
    <property type="match status" value="1"/>
</dbReference>
<evidence type="ECO:0000313" key="14">
    <source>
        <dbReference type="EMBL" id="ADH86336.1"/>
    </source>
</evidence>
<comment type="catalytic activity">
    <reaction evidence="9 10">
        <text>oxaloacetate + phosphate = phosphoenolpyruvate + hydrogencarbonate</text>
        <dbReference type="Rhea" id="RHEA:28370"/>
        <dbReference type="ChEBI" id="CHEBI:16452"/>
        <dbReference type="ChEBI" id="CHEBI:17544"/>
        <dbReference type="ChEBI" id="CHEBI:43474"/>
        <dbReference type="ChEBI" id="CHEBI:58702"/>
        <dbReference type="EC" id="4.1.1.31"/>
    </reaction>
</comment>
<dbReference type="GO" id="GO:0006099">
    <property type="term" value="P:tricarboxylic acid cycle"/>
    <property type="evidence" value="ECO:0007669"/>
    <property type="project" value="InterPro"/>
</dbReference>
<proteinExistence type="inferred from homology"/>
<dbReference type="InterPro" id="IPR022805">
    <property type="entry name" value="PEP_COase_bac/pln-type"/>
</dbReference>
<feature type="region of interest" description="Disordered" evidence="13">
    <location>
        <begin position="107"/>
        <end position="127"/>
    </location>
</feature>
<dbReference type="HOGENOM" id="CLU_006557_2_0_7"/>
<evidence type="ECO:0000256" key="9">
    <source>
        <dbReference type="ARBA" id="ARBA00048995"/>
    </source>
</evidence>
<feature type="active site" evidence="10 11">
    <location>
        <position position="163"/>
    </location>
</feature>
<evidence type="ECO:0000256" key="5">
    <source>
        <dbReference type="ARBA" id="ARBA00022419"/>
    </source>
</evidence>
<evidence type="ECO:0000256" key="12">
    <source>
        <dbReference type="PROSITE-ProRule" id="PRU10112"/>
    </source>
</evidence>
<dbReference type="PRINTS" id="PR00150">
    <property type="entry name" value="PEPCARBXLASE"/>
</dbReference>
<dbReference type="RefSeq" id="WP_013163863.1">
    <property type="nucleotide sequence ID" value="NC_014216.1"/>
</dbReference>
<dbReference type="GO" id="GO:0000287">
    <property type="term" value="F:magnesium ion binding"/>
    <property type="evidence" value="ECO:0007669"/>
    <property type="project" value="UniProtKB-UniRule"/>
</dbReference>
<comment type="similarity">
    <text evidence="3 10">Belongs to the PEPCase type 1 family.</text>
</comment>
<dbReference type="InterPro" id="IPR018129">
    <property type="entry name" value="PEP_COase_Lys_AS"/>
</dbReference>
<keyword evidence="15" id="KW-1185">Reference proteome</keyword>
<evidence type="ECO:0000256" key="7">
    <source>
        <dbReference type="ARBA" id="ARBA00023239"/>
    </source>
</evidence>
<comment type="subunit">
    <text evidence="10">Homotetramer.</text>
</comment>
<sequence length="971" mass="110029">MEPGVFTSTLTGWQPEDSATLAGQVGLLGRLLGRSIKELRGAAVLEQVEDLRQLCKQAMVENRPELRRQVAQRIADLDCREIVHLLHAYTAFFHLVNKVEQMEITRVYREPDPSPPPATPGENSRRRETIDAAVRGLKEQGCSLQQTLAVLSRLDIQPTLTAHPTEARRRSILYKQKQVASLLGRLRREALTTDERDELLGEISNQIGLLLTTDDIRQTRPTVDDEVESGLYFVRNAIWATVPRIYRDLRAALWRHYGESPEILPVLLRFRSWIGSDRDGNPNVTAAVSRRTYHYQRRVVLQLYLDELCELRRELSLSSRQAPPSEALRNSLEEDGRTLAIDEQRRRHYRNEPYRLKITYIMARLRSLLWQMENRPRELAAGDYHCPAFLADLQLLAASLRESGFSRLVSQGRLGRLLVRVRTFGFHLVALDFRQHSQVHEETVALLLRLAGVEEDYLSLPEERRLALLQEELGNPRPLLPRGCELPPEARDLLETLALIGELQRLDPASVGSYIISMTHQVSDLLEVLLLAKEAGIWRLRDGGVESRLQLVPLFETIEDLELSGRLVEKMLANPVYRQHLAAQNDFQEVMLGYSDSNKDGGYWMANWALHRAQERLGQVCRQYGVDLRLFHGRGGTVGRGGGRSSQAIVAMPEVVHNGRIRFTEQGEVISFRYAFADLAHRHLEQIFYAMIRTAGRVARLAEQQAEPGAAGEAVEAAADAEPGRLEGIEAGVAPERLQEFSALMDEVAQRSMQAYRELVRDPEFWAWYTRVTPIEQISRLPIASRPVSRKAAGDVDLDGLRAIPWVFAWIQTRYIVPGWYGVGAALGELSGTERGRQTLKQMYEQWPFFRMLIDNARREMGRTRLEIAADYAALANDLAVKDFHAQISRDFAEGRQALLELSGEEELLGGSPEVQRSIALRNPYTDVLNLLQVELLRRYHDSGGDEEREALWDALFLSVNGIAAAMQSTG</sequence>
<dbReference type="SUPFAM" id="SSF51621">
    <property type="entry name" value="Phosphoenolpyruvate/pyruvate domain"/>
    <property type="match status" value="1"/>
</dbReference>
<dbReference type="HAMAP" id="MF_00595">
    <property type="entry name" value="PEPcase_type1"/>
    <property type="match status" value="1"/>
</dbReference>
<dbReference type="Pfam" id="PF00311">
    <property type="entry name" value="PEPcase"/>
    <property type="match status" value="1"/>
</dbReference>
<comment type="cofactor">
    <cofactor evidence="1 10">
        <name>Mg(2+)</name>
        <dbReference type="ChEBI" id="CHEBI:18420"/>
    </cofactor>
</comment>
<evidence type="ECO:0000256" key="1">
    <source>
        <dbReference type="ARBA" id="ARBA00001946"/>
    </source>
</evidence>
<dbReference type="eggNOG" id="COG2352">
    <property type="taxonomic scope" value="Bacteria"/>
</dbReference>
<protein>
    <recommendedName>
        <fullName evidence="5 10">Phosphoenolpyruvate carboxylase</fullName>
        <shortName evidence="10">PEPC</shortName>
        <shortName evidence="10">PEPCase</shortName>
        <ecNumber evidence="4 10">4.1.1.31</ecNumber>
    </recommendedName>
</protein>
<dbReference type="PANTHER" id="PTHR30523">
    <property type="entry name" value="PHOSPHOENOLPYRUVATE CARBOXYLASE"/>
    <property type="match status" value="1"/>
</dbReference>
<dbReference type="InterPro" id="IPR021135">
    <property type="entry name" value="PEP_COase"/>
</dbReference>
<dbReference type="GO" id="GO:0006107">
    <property type="term" value="P:oxaloacetate metabolic process"/>
    <property type="evidence" value="ECO:0007669"/>
    <property type="project" value="UniProtKB-UniRule"/>
</dbReference>
<keyword evidence="8 10" id="KW-0120">Carbon dioxide fixation</keyword>
<evidence type="ECO:0000256" key="6">
    <source>
        <dbReference type="ARBA" id="ARBA00022842"/>
    </source>
</evidence>
<dbReference type="EMBL" id="CP001940">
    <property type="protein sequence ID" value="ADH86336.1"/>
    <property type="molecule type" value="Genomic_DNA"/>
</dbReference>
<dbReference type="EC" id="4.1.1.31" evidence="4 10"/>
<evidence type="ECO:0000256" key="13">
    <source>
        <dbReference type="SAM" id="MobiDB-lite"/>
    </source>
</evidence>
<dbReference type="PANTHER" id="PTHR30523:SF6">
    <property type="entry name" value="PHOSPHOENOLPYRUVATE CARBOXYLASE"/>
    <property type="match status" value="1"/>
</dbReference>
<evidence type="ECO:0000256" key="2">
    <source>
        <dbReference type="ARBA" id="ARBA00003670"/>
    </source>
</evidence>
<dbReference type="PROSITE" id="PS00781">
    <property type="entry name" value="PEPCASE_1"/>
    <property type="match status" value="1"/>
</dbReference>
<keyword evidence="14" id="KW-0670">Pyruvate</keyword>
<dbReference type="OrthoDB" id="9768133at2"/>
<dbReference type="InterPro" id="IPR015813">
    <property type="entry name" value="Pyrv/PenolPyrv_kinase-like_dom"/>
</dbReference>
<dbReference type="Gene3D" id="1.20.1440.90">
    <property type="entry name" value="Phosphoenolpyruvate/pyruvate domain"/>
    <property type="match status" value="1"/>
</dbReference>
<dbReference type="GO" id="GO:0008964">
    <property type="term" value="F:phosphoenolpyruvate carboxylase activity"/>
    <property type="evidence" value="ECO:0007669"/>
    <property type="project" value="UniProtKB-UniRule"/>
</dbReference>
<dbReference type="KEGG" id="dak:DaAHT2_1643"/>
<dbReference type="GO" id="GO:0005829">
    <property type="term" value="C:cytosol"/>
    <property type="evidence" value="ECO:0007669"/>
    <property type="project" value="TreeGrafter"/>
</dbReference>
<evidence type="ECO:0000256" key="10">
    <source>
        <dbReference type="HAMAP-Rule" id="MF_00595"/>
    </source>
</evidence>
<dbReference type="STRING" id="589865.DaAHT2_1643"/>
<comment type="function">
    <text evidence="2 10">Forms oxaloacetate, a four-carbon dicarboxylic acid source for the tricarboxylic acid cycle.</text>
</comment>
<accession>D6Z461</accession>
<dbReference type="InParanoid" id="D6Z461"/>
<dbReference type="InterPro" id="IPR033129">
    <property type="entry name" value="PEPCASE_His_AS"/>
</dbReference>
<evidence type="ECO:0000256" key="11">
    <source>
        <dbReference type="PROSITE-ProRule" id="PRU10111"/>
    </source>
</evidence>
<reference evidence="15" key="1">
    <citation type="submission" date="2010-02" db="EMBL/GenBank/DDBJ databases">
        <title>Complete sequence of Desulfurivibrio alkaliphilus AHT2.</title>
        <authorList>
            <consortium name="US DOE Joint Genome Institute"/>
            <person name="Pitluck S."/>
            <person name="Chertkov O."/>
            <person name="Detter J.C."/>
            <person name="Han C."/>
            <person name="Tapia R."/>
            <person name="Larimer F."/>
            <person name="Land M."/>
            <person name="Hauser L."/>
            <person name="Kyrpides N."/>
            <person name="Mikhailova N."/>
            <person name="Sorokin D.Y."/>
            <person name="Muyzer G."/>
            <person name="Woyke T."/>
        </authorList>
    </citation>
    <scope>NUCLEOTIDE SEQUENCE [LARGE SCALE GENOMIC DNA]</scope>
    <source>
        <strain evidence="15">DSM 19089 / UNIQEM U267 / AHT2</strain>
    </source>
</reference>
<evidence type="ECO:0000256" key="8">
    <source>
        <dbReference type="ARBA" id="ARBA00023300"/>
    </source>
</evidence>
<evidence type="ECO:0000313" key="15">
    <source>
        <dbReference type="Proteomes" id="UP000001508"/>
    </source>
</evidence>
<keyword evidence="7 10" id="KW-0456">Lyase</keyword>
<gene>
    <name evidence="10" type="primary">ppc</name>
    <name evidence="14" type="ordered locus">DaAHT2_1643</name>
</gene>
<evidence type="ECO:0000256" key="4">
    <source>
        <dbReference type="ARBA" id="ARBA00012305"/>
    </source>
</evidence>